<dbReference type="EMBL" id="CM044701">
    <property type="protein sequence ID" value="KAI5679979.1"/>
    <property type="molecule type" value="Genomic_DNA"/>
</dbReference>
<reference evidence="2" key="1">
    <citation type="journal article" date="2023" name="Nat. Plants">
        <title>Single-cell RNA sequencing provides a high-resolution roadmap for understanding the multicellular compartmentation of specialized metabolism.</title>
        <authorList>
            <person name="Sun S."/>
            <person name="Shen X."/>
            <person name="Li Y."/>
            <person name="Li Y."/>
            <person name="Wang S."/>
            <person name="Li R."/>
            <person name="Zhang H."/>
            <person name="Shen G."/>
            <person name="Guo B."/>
            <person name="Wei J."/>
            <person name="Xu J."/>
            <person name="St-Pierre B."/>
            <person name="Chen S."/>
            <person name="Sun C."/>
        </authorList>
    </citation>
    <scope>NUCLEOTIDE SEQUENCE [LARGE SCALE GENOMIC DNA]</scope>
</reference>
<evidence type="ECO:0000313" key="1">
    <source>
        <dbReference type="EMBL" id="KAI5679979.1"/>
    </source>
</evidence>
<sequence length="495" mass="55687">MDLSDQVKKMMEEDEPDDDADSFEKISEAFICCICLDLLYKPIVLACGHMSCFWCVQRSMSGLRESHCPICRQPYQHFPMICKMLHFLLFKIYPASYKRRQTQILEYEKEKGSFSPQFDDPAFILETEKKLPRLSSAQESTVSEYDLLSHPSSSSKDQILLNVAPSESGSIIEENAGPNLQIAAEDVESTILSVDEEKKLQQRISSVNCHQISVCDVLCTLCKELLFRPIVLNCGHAYCESCIALPTNEMIRCHVCQIKHPGKAPKVCLELDDFLEEQLPIEYAKRRTSFQLKQDHLQQESSTTCSSEDAPESVYLPPSSAENLLSWWGDHKVHVGAGCDGCGMYPIIGDRHKCKECVEGRNYDLCGECYATGSKLPGRFNQQHTPEHTFEIMRPNSIRNIMLRLLRGQLEDTSAAPNPSPDTTENQHSSLSSDAQEAAGGGPATNDSVNQGCENERLVKCWAESNEPWRSEPSHDCSFCISPRQIEYWMGMGLG</sequence>
<gene>
    <name evidence="1" type="ORF">M9H77_01206</name>
</gene>
<evidence type="ECO:0000313" key="2">
    <source>
        <dbReference type="Proteomes" id="UP001060085"/>
    </source>
</evidence>
<protein>
    <submittedName>
        <fullName evidence="1">Uncharacterized protein</fullName>
    </submittedName>
</protein>
<keyword evidence="2" id="KW-1185">Reference proteome</keyword>
<organism evidence="1 2">
    <name type="scientific">Catharanthus roseus</name>
    <name type="common">Madagascar periwinkle</name>
    <name type="synonym">Vinca rosea</name>
    <dbReference type="NCBI Taxonomy" id="4058"/>
    <lineage>
        <taxon>Eukaryota</taxon>
        <taxon>Viridiplantae</taxon>
        <taxon>Streptophyta</taxon>
        <taxon>Embryophyta</taxon>
        <taxon>Tracheophyta</taxon>
        <taxon>Spermatophyta</taxon>
        <taxon>Magnoliopsida</taxon>
        <taxon>eudicotyledons</taxon>
        <taxon>Gunneridae</taxon>
        <taxon>Pentapetalae</taxon>
        <taxon>asterids</taxon>
        <taxon>lamiids</taxon>
        <taxon>Gentianales</taxon>
        <taxon>Apocynaceae</taxon>
        <taxon>Rauvolfioideae</taxon>
        <taxon>Vinceae</taxon>
        <taxon>Catharanthinae</taxon>
        <taxon>Catharanthus</taxon>
    </lineage>
</organism>
<dbReference type="Proteomes" id="UP001060085">
    <property type="component" value="Linkage Group LG01"/>
</dbReference>
<name>A0ACC0C565_CATRO</name>
<proteinExistence type="predicted"/>
<comment type="caution">
    <text evidence="1">The sequence shown here is derived from an EMBL/GenBank/DDBJ whole genome shotgun (WGS) entry which is preliminary data.</text>
</comment>
<accession>A0ACC0C565</accession>